<dbReference type="AlphaFoldDB" id="A0A3G7TNT8"/>
<accession>A0A3G7TNT8</accession>
<proteinExistence type="predicted"/>
<protein>
    <submittedName>
        <fullName evidence="1">Uncharacterized protein</fullName>
    </submittedName>
</protein>
<dbReference type="Proteomes" id="UP000268048">
    <property type="component" value="Chromosome"/>
</dbReference>
<dbReference type="EMBL" id="CP027753">
    <property type="protein sequence ID" value="AZE48797.1"/>
    <property type="molecule type" value="Genomic_DNA"/>
</dbReference>
<sequence>MLFKAWPASCLSMSEYVAAPQAALLLHSLSCATDEHL</sequence>
<organism evidence="1 2">
    <name type="scientific">Pseudomonas chlororaphis</name>
    <dbReference type="NCBI Taxonomy" id="587753"/>
    <lineage>
        <taxon>Bacteria</taxon>
        <taxon>Pseudomonadati</taxon>
        <taxon>Pseudomonadota</taxon>
        <taxon>Gammaproteobacteria</taxon>
        <taxon>Pseudomonadales</taxon>
        <taxon>Pseudomonadaceae</taxon>
        <taxon>Pseudomonas</taxon>
    </lineage>
</organism>
<reference evidence="1 2" key="1">
    <citation type="submission" date="2018-03" db="EMBL/GenBank/DDBJ databases">
        <title>Diversity of phytobeneficial traits revealed by whole-genome analysis of worldwide-isolated phenazine-producing Pseudomonas spp.</title>
        <authorList>
            <person name="Biessy A."/>
            <person name="Novinscak A."/>
            <person name="Blom J."/>
            <person name="Leger G."/>
            <person name="Thomashow L.S."/>
            <person name="Cazorla F.M."/>
            <person name="Josic D."/>
            <person name="Filion M."/>
        </authorList>
    </citation>
    <scope>NUCLEOTIDE SEQUENCE [LARGE SCALE GENOMIC DNA]</scope>
    <source>
        <strain evidence="1 2">B25</strain>
    </source>
</reference>
<name>A0A3G7TNT8_9PSED</name>
<gene>
    <name evidence="1" type="ORF">C4K04_3125</name>
</gene>
<evidence type="ECO:0000313" key="2">
    <source>
        <dbReference type="Proteomes" id="UP000268048"/>
    </source>
</evidence>
<evidence type="ECO:0000313" key="1">
    <source>
        <dbReference type="EMBL" id="AZE48797.1"/>
    </source>
</evidence>